<dbReference type="InterPro" id="IPR013087">
    <property type="entry name" value="Znf_C2H2_type"/>
</dbReference>
<evidence type="ECO:0000256" key="3">
    <source>
        <dbReference type="ARBA" id="ARBA00022771"/>
    </source>
</evidence>
<sequence>MNPLKRTETSSVFDEAASIKKSKQDGVKPPLPKELTKLFQPLFCALCKSQFSSPVTAASHYSGKGHQKKIKQYLTQNNPELLPAEETTASKKQEARSEQILTSLTPDQASSCRICDVMFAGPVAAQSHYMGKKHRTNVLKGYTPIERVPGMDVGVDASGRFGIGEGFRKQEEPTSKPNVPVVKRTIQKLYCDICDTQATDESQYKAHIAGKKHIKNVNKLKLVNPTATLINPVNSKDTVLNSVLKPGKELDYSTHRTPSGSYYCKICDLTVNSVNQFSDHLVSKKHKKKKASSTSSD</sequence>
<proteinExistence type="predicted"/>
<evidence type="ECO:0000256" key="5">
    <source>
        <dbReference type="ARBA" id="ARBA00023242"/>
    </source>
</evidence>
<evidence type="ECO:0000256" key="1">
    <source>
        <dbReference type="ARBA" id="ARBA00004123"/>
    </source>
</evidence>
<dbReference type="AlphaFoldDB" id="A0A8D8Y859"/>
<dbReference type="EMBL" id="HBUF01666069">
    <property type="protein sequence ID" value="CAG6789650.1"/>
    <property type="molecule type" value="Transcribed_RNA"/>
</dbReference>
<dbReference type="InterPro" id="IPR000690">
    <property type="entry name" value="Matrin/U1-C_Znf_C2H2"/>
</dbReference>
<dbReference type="GO" id="GO:0005634">
    <property type="term" value="C:nucleus"/>
    <property type="evidence" value="ECO:0007669"/>
    <property type="project" value="UniProtKB-SubCell"/>
</dbReference>
<protein>
    <submittedName>
        <fullName evidence="8">Zinc finger protein 346</fullName>
    </submittedName>
</protein>
<organism evidence="8">
    <name type="scientific">Cacopsylla melanoneura</name>
    <dbReference type="NCBI Taxonomy" id="428564"/>
    <lineage>
        <taxon>Eukaryota</taxon>
        <taxon>Metazoa</taxon>
        <taxon>Ecdysozoa</taxon>
        <taxon>Arthropoda</taxon>
        <taxon>Hexapoda</taxon>
        <taxon>Insecta</taxon>
        <taxon>Pterygota</taxon>
        <taxon>Neoptera</taxon>
        <taxon>Paraneoptera</taxon>
        <taxon>Hemiptera</taxon>
        <taxon>Sternorrhyncha</taxon>
        <taxon>Psylloidea</taxon>
        <taxon>Psyllidae</taxon>
        <taxon>Psyllinae</taxon>
        <taxon>Cacopsylla</taxon>
    </lineage>
</organism>
<evidence type="ECO:0000256" key="2">
    <source>
        <dbReference type="ARBA" id="ARBA00022723"/>
    </source>
</evidence>
<feature type="region of interest" description="Disordered" evidence="6">
    <location>
        <begin position="1"/>
        <end position="30"/>
    </location>
</feature>
<dbReference type="EMBL" id="HBUF01666067">
    <property type="protein sequence ID" value="CAG6789644.1"/>
    <property type="molecule type" value="Transcribed_RNA"/>
</dbReference>
<name>A0A8D8Y859_9HEMI</name>
<dbReference type="EMBL" id="HBUF01364247">
    <property type="protein sequence ID" value="CAG6722682.1"/>
    <property type="molecule type" value="Transcribed_RNA"/>
</dbReference>
<keyword evidence="3" id="KW-0863">Zinc-finger</keyword>
<reference evidence="8" key="1">
    <citation type="submission" date="2021-05" db="EMBL/GenBank/DDBJ databases">
        <authorList>
            <person name="Alioto T."/>
            <person name="Alioto T."/>
            <person name="Gomez Garrido J."/>
        </authorList>
    </citation>
    <scope>NUCLEOTIDE SEQUENCE</scope>
</reference>
<feature type="domain" description="Matrin-type" evidence="7">
    <location>
        <begin position="189"/>
        <end position="219"/>
    </location>
</feature>
<dbReference type="InterPro" id="IPR003604">
    <property type="entry name" value="Matrin/U1-like-C_Znf_C2H2"/>
</dbReference>
<dbReference type="SMART" id="SM00451">
    <property type="entry name" value="ZnF_U1"/>
    <property type="match status" value="4"/>
</dbReference>
<dbReference type="EMBL" id="HBUF01666068">
    <property type="protein sequence ID" value="CAG6789647.1"/>
    <property type="molecule type" value="Transcribed_RNA"/>
</dbReference>
<keyword evidence="2" id="KW-0479">Metal-binding</keyword>
<dbReference type="PANTHER" id="PTHR46786:SF1">
    <property type="entry name" value="ZINC FINGER MATRIN-TYPE PROTEIN 3"/>
    <property type="match status" value="1"/>
</dbReference>
<dbReference type="EMBL" id="HBUF01364249">
    <property type="protein sequence ID" value="CAG6722688.1"/>
    <property type="molecule type" value="Transcribed_RNA"/>
</dbReference>
<keyword evidence="5" id="KW-0539">Nucleus</keyword>
<dbReference type="SUPFAM" id="SSF57667">
    <property type="entry name" value="beta-beta-alpha zinc fingers"/>
    <property type="match status" value="4"/>
</dbReference>
<dbReference type="SMART" id="SM00355">
    <property type="entry name" value="ZnF_C2H2"/>
    <property type="match status" value="4"/>
</dbReference>
<keyword evidence="4" id="KW-0862">Zinc</keyword>
<dbReference type="InterPro" id="IPR052644">
    <property type="entry name" value="ZMAT3"/>
</dbReference>
<dbReference type="EMBL" id="HBUF01325162">
    <property type="protein sequence ID" value="CAG6695726.1"/>
    <property type="molecule type" value="Transcribed_RNA"/>
</dbReference>
<dbReference type="EMBL" id="HBUF01666066">
    <property type="protein sequence ID" value="CAG6789641.1"/>
    <property type="molecule type" value="Transcribed_RNA"/>
</dbReference>
<evidence type="ECO:0000313" key="8">
    <source>
        <dbReference type="EMBL" id="CAG6722688.1"/>
    </source>
</evidence>
<dbReference type="GO" id="GO:0003676">
    <property type="term" value="F:nucleic acid binding"/>
    <property type="evidence" value="ECO:0007669"/>
    <property type="project" value="InterPro"/>
</dbReference>
<comment type="subcellular location">
    <subcellularLocation>
        <location evidence="1">Nucleus</location>
    </subcellularLocation>
</comment>
<dbReference type="PANTHER" id="PTHR46786">
    <property type="entry name" value="ZINC FINGER MATRIN-TYPE PROTEIN 3"/>
    <property type="match status" value="1"/>
</dbReference>
<evidence type="ECO:0000259" key="7">
    <source>
        <dbReference type="PROSITE" id="PS50171"/>
    </source>
</evidence>
<dbReference type="InterPro" id="IPR036236">
    <property type="entry name" value="Znf_C2H2_sf"/>
</dbReference>
<evidence type="ECO:0000256" key="4">
    <source>
        <dbReference type="ARBA" id="ARBA00022833"/>
    </source>
</evidence>
<dbReference type="GO" id="GO:0008270">
    <property type="term" value="F:zinc ion binding"/>
    <property type="evidence" value="ECO:0007669"/>
    <property type="project" value="UniProtKB-KW"/>
</dbReference>
<dbReference type="Gene3D" id="3.30.160.60">
    <property type="entry name" value="Classic Zinc Finger"/>
    <property type="match status" value="4"/>
</dbReference>
<dbReference type="PROSITE" id="PS00028">
    <property type="entry name" value="ZINC_FINGER_C2H2_1"/>
    <property type="match status" value="1"/>
</dbReference>
<dbReference type="EMBL" id="HBUF01364248">
    <property type="protein sequence ID" value="CAG6722685.1"/>
    <property type="molecule type" value="Transcribed_RNA"/>
</dbReference>
<evidence type="ECO:0000256" key="6">
    <source>
        <dbReference type="SAM" id="MobiDB-lite"/>
    </source>
</evidence>
<dbReference type="Pfam" id="PF12874">
    <property type="entry name" value="zf-met"/>
    <property type="match status" value="4"/>
</dbReference>
<dbReference type="PROSITE" id="PS50171">
    <property type="entry name" value="ZF_MATRIN"/>
    <property type="match status" value="1"/>
</dbReference>
<accession>A0A8D8Y859</accession>
<dbReference type="EMBL" id="HBUF01325161">
    <property type="protein sequence ID" value="CAG6695723.1"/>
    <property type="molecule type" value="Transcribed_RNA"/>
</dbReference>